<dbReference type="EMBL" id="JBHTIW010000053">
    <property type="protein sequence ID" value="MFD0924006.1"/>
    <property type="molecule type" value="Genomic_DNA"/>
</dbReference>
<gene>
    <name evidence="1" type="ORF">ACFQ16_30045</name>
</gene>
<accession>A0ABW3G037</accession>
<comment type="caution">
    <text evidence="1">The sequence shown here is derived from an EMBL/GenBank/DDBJ whole genome shotgun (WGS) entry which is preliminary data.</text>
</comment>
<name>A0ABW3G037_9PSEU</name>
<proteinExistence type="predicted"/>
<reference evidence="2" key="1">
    <citation type="journal article" date="2019" name="Int. J. Syst. Evol. Microbiol.">
        <title>The Global Catalogue of Microorganisms (GCM) 10K type strain sequencing project: providing services to taxonomists for standard genome sequencing and annotation.</title>
        <authorList>
            <consortium name="The Broad Institute Genomics Platform"/>
            <consortium name="The Broad Institute Genome Sequencing Center for Infectious Disease"/>
            <person name="Wu L."/>
            <person name="Ma J."/>
        </authorList>
    </citation>
    <scope>NUCLEOTIDE SEQUENCE [LARGE SCALE GENOMIC DNA]</scope>
    <source>
        <strain evidence="2">CCUG 56401</strain>
    </source>
</reference>
<dbReference type="Proteomes" id="UP001597018">
    <property type="component" value="Unassembled WGS sequence"/>
</dbReference>
<keyword evidence="2" id="KW-1185">Reference proteome</keyword>
<sequence>MDGLRVFLWGGAEADCALRALQALRPFQVLDGPVGSAALVGVRDGVLVELNDSDPGTLEVRFVDAHRSRRAWIAAHSFFWMVTRHPPVDEAILTGPGVAPLHFREGRIRHVQTS</sequence>
<organism evidence="1 2">
    <name type="scientific">Saccharopolyspora rosea</name>
    <dbReference type="NCBI Taxonomy" id="524884"/>
    <lineage>
        <taxon>Bacteria</taxon>
        <taxon>Bacillati</taxon>
        <taxon>Actinomycetota</taxon>
        <taxon>Actinomycetes</taxon>
        <taxon>Pseudonocardiales</taxon>
        <taxon>Pseudonocardiaceae</taxon>
        <taxon>Saccharopolyspora</taxon>
    </lineage>
</organism>
<protein>
    <submittedName>
        <fullName evidence="1">Uncharacterized protein</fullName>
    </submittedName>
</protein>
<evidence type="ECO:0000313" key="1">
    <source>
        <dbReference type="EMBL" id="MFD0924006.1"/>
    </source>
</evidence>
<evidence type="ECO:0000313" key="2">
    <source>
        <dbReference type="Proteomes" id="UP001597018"/>
    </source>
</evidence>
<dbReference type="RefSeq" id="WP_263250366.1">
    <property type="nucleotide sequence ID" value="NZ_BAABLT010000018.1"/>
</dbReference>